<dbReference type="EMBL" id="CM023484">
    <property type="protein sequence ID" value="KAH6932900.1"/>
    <property type="molecule type" value="Genomic_DNA"/>
</dbReference>
<gene>
    <name evidence="1" type="ORF">HPB50_010630</name>
</gene>
<dbReference type="Proteomes" id="UP000821845">
    <property type="component" value="Chromosome 4"/>
</dbReference>
<proteinExistence type="predicted"/>
<evidence type="ECO:0000313" key="2">
    <source>
        <dbReference type="Proteomes" id="UP000821845"/>
    </source>
</evidence>
<keyword evidence="2" id="KW-1185">Reference proteome</keyword>
<protein>
    <submittedName>
        <fullName evidence="1">Uncharacterized protein</fullName>
    </submittedName>
</protein>
<name>A0ACB7SEC2_HYAAI</name>
<reference evidence="1" key="1">
    <citation type="submission" date="2020-05" db="EMBL/GenBank/DDBJ databases">
        <title>Large-scale comparative analyses of tick genomes elucidate their genetic diversity and vector capacities.</title>
        <authorList>
            <person name="Jia N."/>
            <person name="Wang J."/>
            <person name="Shi W."/>
            <person name="Du L."/>
            <person name="Sun Y."/>
            <person name="Zhan W."/>
            <person name="Jiang J."/>
            <person name="Wang Q."/>
            <person name="Zhang B."/>
            <person name="Ji P."/>
            <person name="Sakyi L.B."/>
            <person name="Cui X."/>
            <person name="Yuan T."/>
            <person name="Jiang B."/>
            <person name="Yang W."/>
            <person name="Lam T.T.-Y."/>
            <person name="Chang Q."/>
            <person name="Ding S."/>
            <person name="Wang X."/>
            <person name="Zhu J."/>
            <person name="Ruan X."/>
            <person name="Zhao L."/>
            <person name="Wei J."/>
            <person name="Que T."/>
            <person name="Du C."/>
            <person name="Cheng J."/>
            <person name="Dai P."/>
            <person name="Han X."/>
            <person name="Huang E."/>
            <person name="Gao Y."/>
            <person name="Liu J."/>
            <person name="Shao H."/>
            <person name="Ye R."/>
            <person name="Li L."/>
            <person name="Wei W."/>
            <person name="Wang X."/>
            <person name="Wang C."/>
            <person name="Yang T."/>
            <person name="Huo Q."/>
            <person name="Li W."/>
            <person name="Guo W."/>
            <person name="Chen H."/>
            <person name="Zhou L."/>
            <person name="Ni X."/>
            <person name="Tian J."/>
            <person name="Zhou Y."/>
            <person name="Sheng Y."/>
            <person name="Liu T."/>
            <person name="Pan Y."/>
            <person name="Xia L."/>
            <person name="Li J."/>
            <person name="Zhao F."/>
            <person name="Cao W."/>
        </authorList>
    </citation>
    <scope>NUCLEOTIDE SEQUENCE</scope>
    <source>
        <strain evidence="1">Hyas-2018</strain>
    </source>
</reference>
<sequence>MVVNRTSPDYRHLKADPDLKVDPEPEAAAGAVPPPGRVESPVRDRGPAPGPRQGLDPGPAPNHVPAPGFVSGPVPGLTRERLTEPTQARAPRPGQATGTPQGRSKSNLSSAARTGSIDGEQPMQCDPPPEHARDAEVSPLRKENAALKLMVSKMAKEMAEIERVLSEMHSSTEREVTNTPVPAPAGDGSMAIKRRAVTRAPNLRQTVPKGDAASVRVVRSTPGKQRRNARVAVASVSTVHD</sequence>
<comment type="caution">
    <text evidence="1">The sequence shown here is derived from an EMBL/GenBank/DDBJ whole genome shotgun (WGS) entry which is preliminary data.</text>
</comment>
<organism evidence="1 2">
    <name type="scientific">Hyalomma asiaticum</name>
    <name type="common">Tick</name>
    <dbReference type="NCBI Taxonomy" id="266040"/>
    <lineage>
        <taxon>Eukaryota</taxon>
        <taxon>Metazoa</taxon>
        <taxon>Ecdysozoa</taxon>
        <taxon>Arthropoda</taxon>
        <taxon>Chelicerata</taxon>
        <taxon>Arachnida</taxon>
        <taxon>Acari</taxon>
        <taxon>Parasitiformes</taxon>
        <taxon>Ixodida</taxon>
        <taxon>Ixodoidea</taxon>
        <taxon>Ixodidae</taxon>
        <taxon>Hyalomminae</taxon>
        <taxon>Hyalomma</taxon>
    </lineage>
</organism>
<accession>A0ACB7SEC2</accession>
<evidence type="ECO:0000313" key="1">
    <source>
        <dbReference type="EMBL" id="KAH6932900.1"/>
    </source>
</evidence>